<dbReference type="AlphaFoldDB" id="A0A0A2V5X8"/>
<dbReference type="RefSeq" id="XP_015703227.1">
    <property type="nucleotide sequence ID" value="XM_015847203.1"/>
</dbReference>
<dbReference type="InterPro" id="IPR003703">
    <property type="entry name" value="Acyl_CoA_thio"/>
</dbReference>
<dbReference type="GO" id="GO:0006637">
    <property type="term" value="P:acyl-CoA metabolic process"/>
    <property type="evidence" value="ECO:0007669"/>
    <property type="project" value="InterPro"/>
</dbReference>
<dbReference type="HOGENOM" id="CLU_1415584_0_0_1"/>
<dbReference type="SUPFAM" id="SSF54637">
    <property type="entry name" value="Thioesterase/thiol ester dehydrase-isomerase"/>
    <property type="match status" value="1"/>
</dbReference>
<dbReference type="GeneID" id="26970528"/>
<dbReference type="CDD" id="cd03445">
    <property type="entry name" value="Thioesterase_II_repeat2"/>
    <property type="match status" value="1"/>
</dbReference>
<evidence type="ECO:0000313" key="4">
    <source>
        <dbReference type="EMBL" id="KGQ01727.1"/>
    </source>
</evidence>
<proteinExistence type="inferred from homology"/>
<dbReference type="EMBL" id="KN293997">
    <property type="protein sequence ID" value="KGQ01727.1"/>
    <property type="molecule type" value="Genomic_DNA"/>
</dbReference>
<sequence length="192" mass="21311">MSSPPANSPARTASDRSVMKNLLTASTVLPAYPFVKLMVRERIGGHGGASGKCYDDHGKGNGNREKFQFERVRALMTPHHFKAAYGGHVYAQSAYATTKTVGKGTSHTRSLPGFDDTPFIFTVRHVREGLTYCLRAVDVSQGEGVYFSCLCSFKQAEQEHNFQYQQPGDMQQRYEDRGPSTCTWLGQAIMEC</sequence>
<dbReference type="GO" id="GO:0047617">
    <property type="term" value="F:fatty acyl-CoA hydrolase activity"/>
    <property type="evidence" value="ECO:0007669"/>
    <property type="project" value="InterPro"/>
</dbReference>
<evidence type="ECO:0000256" key="2">
    <source>
        <dbReference type="ARBA" id="ARBA00022801"/>
    </source>
</evidence>
<dbReference type="OrthoDB" id="68328at2759"/>
<dbReference type="InterPro" id="IPR049449">
    <property type="entry name" value="TesB_ACOT8-like_N"/>
</dbReference>
<comment type="similarity">
    <text evidence="1">Belongs to the C/M/P thioester hydrolase family.</text>
</comment>
<dbReference type="Proteomes" id="UP000002059">
    <property type="component" value="Partially assembled WGS sequence"/>
</dbReference>
<dbReference type="PANTHER" id="PTHR11066:SF64">
    <property type="entry name" value="ACYL-COA THIOESTERASE (AFU_ORTHOLOGUE AFUA_1G12060)"/>
    <property type="match status" value="1"/>
</dbReference>
<keyword evidence="2" id="KW-0378">Hydrolase</keyword>
<evidence type="ECO:0000256" key="1">
    <source>
        <dbReference type="ARBA" id="ARBA00006538"/>
    </source>
</evidence>
<dbReference type="KEGG" id="pbl:PAAG_11579"/>
<evidence type="ECO:0000313" key="5">
    <source>
        <dbReference type="Proteomes" id="UP000002059"/>
    </source>
</evidence>
<name>A0A0A2V5X8_PARBA</name>
<reference evidence="4 5" key="1">
    <citation type="journal article" date="2011" name="PLoS Genet.">
        <title>Comparative genomic analysis of human fungal pathogens causing paracoccidioidomycosis.</title>
        <authorList>
            <person name="Desjardins C.A."/>
            <person name="Champion M.D."/>
            <person name="Holder J.W."/>
            <person name="Muszewska A."/>
            <person name="Goldberg J."/>
            <person name="Bailao A.M."/>
            <person name="Brigido M.M."/>
            <person name="Ferreira M.E."/>
            <person name="Garcia A.M."/>
            <person name="Grynberg M."/>
            <person name="Gujja S."/>
            <person name="Heiman D.I."/>
            <person name="Henn M.R."/>
            <person name="Kodira C.D."/>
            <person name="Leon-Narvaez H."/>
            <person name="Longo L.V."/>
            <person name="Ma L.J."/>
            <person name="Malavazi I."/>
            <person name="Matsuo A.L."/>
            <person name="Morais F.V."/>
            <person name="Pereira M."/>
            <person name="Rodriguez-Brito S."/>
            <person name="Sakthikumar S."/>
            <person name="Salem-Izacc S.M."/>
            <person name="Sykes S.M."/>
            <person name="Teixeira M.M."/>
            <person name="Vallejo M.C."/>
            <person name="Walter M.E."/>
            <person name="Yandava C."/>
            <person name="Young S."/>
            <person name="Zeng Q."/>
            <person name="Zucker J."/>
            <person name="Felipe M.S."/>
            <person name="Goldman G.H."/>
            <person name="Haas B.J."/>
            <person name="McEwen J.G."/>
            <person name="Nino-Vega G."/>
            <person name="Puccia R."/>
            <person name="San-Blas G."/>
            <person name="Soares C.M."/>
            <person name="Birren B.W."/>
            <person name="Cuomo C.A."/>
        </authorList>
    </citation>
    <scope>NUCLEOTIDE SEQUENCE [LARGE SCALE GENOMIC DNA]</scope>
    <source>
        <strain evidence="5">ATCC MYA-826 / Pb01</strain>
    </source>
</reference>
<dbReference type="GO" id="GO:0009062">
    <property type="term" value="P:fatty acid catabolic process"/>
    <property type="evidence" value="ECO:0007669"/>
    <property type="project" value="TreeGrafter"/>
</dbReference>
<accession>A0A0A2V5X8</accession>
<dbReference type="VEuPathDB" id="FungiDB:PAAG_11579"/>
<dbReference type="Pfam" id="PF13622">
    <property type="entry name" value="4HBT_3"/>
    <property type="match status" value="1"/>
</dbReference>
<dbReference type="InterPro" id="IPR029069">
    <property type="entry name" value="HotDog_dom_sf"/>
</dbReference>
<gene>
    <name evidence="4" type="ORF">PAAG_11579</name>
</gene>
<dbReference type="STRING" id="502779.A0A0A2V5X8"/>
<dbReference type="Gene3D" id="2.40.160.210">
    <property type="entry name" value="Acyl-CoA thioesterase, double hotdog domain"/>
    <property type="match status" value="1"/>
</dbReference>
<feature type="domain" description="Acyl-CoA thioesterase-like N-terminal HotDog" evidence="3">
    <location>
        <begin position="83"/>
        <end position="153"/>
    </location>
</feature>
<protein>
    <recommendedName>
        <fullName evidence="3">Acyl-CoA thioesterase-like N-terminal HotDog domain-containing protein</fullName>
    </recommendedName>
</protein>
<organism evidence="4 5">
    <name type="scientific">Paracoccidioides lutzii (strain ATCC MYA-826 / Pb01)</name>
    <name type="common">Paracoccidioides brasiliensis</name>
    <dbReference type="NCBI Taxonomy" id="502779"/>
    <lineage>
        <taxon>Eukaryota</taxon>
        <taxon>Fungi</taxon>
        <taxon>Dikarya</taxon>
        <taxon>Ascomycota</taxon>
        <taxon>Pezizomycotina</taxon>
        <taxon>Eurotiomycetes</taxon>
        <taxon>Eurotiomycetidae</taxon>
        <taxon>Onygenales</taxon>
        <taxon>Ajellomycetaceae</taxon>
        <taxon>Paracoccidioides</taxon>
    </lineage>
</organism>
<dbReference type="GO" id="GO:0005782">
    <property type="term" value="C:peroxisomal matrix"/>
    <property type="evidence" value="ECO:0007669"/>
    <property type="project" value="TreeGrafter"/>
</dbReference>
<dbReference type="PANTHER" id="PTHR11066">
    <property type="entry name" value="ACYL-COA THIOESTERASE"/>
    <property type="match status" value="1"/>
</dbReference>
<keyword evidence="5" id="KW-1185">Reference proteome</keyword>
<evidence type="ECO:0000259" key="3">
    <source>
        <dbReference type="Pfam" id="PF13622"/>
    </source>
</evidence>
<dbReference type="InterPro" id="IPR042171">
    <property type="entry name" value="Acyl-CoA_hotdog"/>
</dbReference>